<comment type="caution">
    <text evidence="2">The sequence shown here is derived from an EMBL/GenBank/DDBJ whole genome shotgun (WGS) entry which is preliminary data.</text>
</comment>
<dbReference type="PANTHER" id="PTHR10151:SF120">
    <property type="entry name" value="BIS(5'-ADENOSYL)-TRIPHOSPHATASE"/>
    <property type="match status" value="1"/>
</dbReference>
<dbReference type="PANTHER" id="PTHR10151">
    <property type="entry name" value="ECTONUCLEOTIDE PYROPHOSPHATASE/PHOSPHODIESTERASE"/>
    <property type="match status" value="1"/>
</dbReference>
<evidence type="ECO:0000313" key="2">
    <source>
        <dbReference type="EMBL" id="PFG75089.1"/>
    </source>
</evidence>
<dbReference type="InterPro" id="IPR002591">
    <property type="entry name" value="Phosphodiest/P_Trfase"/>
</dbReference>
<dbReference type="InterPro" id="IPR017850">
    <property type="entry name" value="Alkaline_phosphatase_core_sf"/>
</dbReference>
<keyword evidence="3" id="KW-1185">Reference proteome</keyword>
<evidence type="ECO:0000313" key="3">
    <source>
        <dbReference type="Proteomes" id="UP000223071"/>
    </source>
</evidence>
<proteinExistence type="predicted"/>
<gene>
    <name evidence="2" type="ORF">A9A59_2354</name>
</gene>
<accession>A0A2A9HJQ1</accession>
<sequence length="646" mass="71736">MQSAMTAAAVGPERPGGQGLDPHQEESGNLAIHKLLTTDDGRAWTDFVATVRQGRDGSWSYEAWALRGMVRWIRRYAPEGGYVHEVVEVIGENPLERQDYRALATYDEEMAAAGNPADVQQAYIEPERLTYPYAYERISQLFDSPNAPDLIVNPKSYAYGRQPGQHGALDVVQSRSPLVFSGPGAKRGAVVDAPAKQVDIAPTIARLMGFPLIDGRDITGRTSSERGCPPDVYLKRQDGRVLEEMLDDSTGRPERVYILLLDGQSHTELLYRLEREPDAIPNLRRLIARGCLLRYGSITNFPSITWPSHNAIGTGAWSGHHDIVNPTYFLRATRELVSPQGQQFDTARFLNPEVETLFEAFKRVLGDGVFTASINEPCTRGADHASLERRLVGDRGRLIALTKETEHEINPRWYEELEEEGHRLQGQIDNRGLAQARLLFLDESHPAPVFVYHEFAQPDSSAHDYGPHHEGARAALDETDRRIGHILRTLEERGLFETTLFVITTDHGMATQNIELRANPARIPQRDGMAAVTAEPCIYLRDLRVEVEVTHDGRSARFFVADNDPDERGEHPPVPGATIVVTDRKDGLVARVATDTNGLAACAVPAELEPGELLAAVHAEGFNPRHLRLDGTNVCIDLREVLYGQG</sequence>
<dbReference type="Pfam" id="PF01663">
    <property type="entry name" value="Phosphodiest"/>
    <property type="match status" value="1"/>
</dbReference>
<evidence type="ECO:0000256" key="1">
    <source>
        <dbReference type="SAM" id="MobiDB-lite"/>
    </source>
</evidence>
<dbReference type="Gene3D" id="3.40.720.10">
    <property type="entry name" value="Alkaline Phosphatase, subunit A"/>
    <property type="match status" value="2"/>
</dbReference>
<reference evidence="2 3" key="1">
    <citation type="submission" date="2017-09" db="EMBL/GenBank/DDBJ databases">
        <title>Sequencing the genomes of two abundant thermophiles in Great Basin hot springs: Thermocrinis jamiesonii and novel Chloroflexi Thermoflexus hugenholtzii.</title>
        <authorList>
            <person name="Hedlund B."/>
        </authorList>
    </citation>
    <scope>NUCLEOTIDE SEQUENCE [LARGE SCALE GENOMIC DNA]</scope>
    <source>
        <strain evidence="2 3">G233</strain>
    </source>
</reference>
<organism evidence="2 3">
    <name type="scientific">Tepidiforma thermophila (strain KCTC 52669 / CGMCC 1.13589 / G233)</name>
    <dbReference type="NCBI Taxonomy" id="2761530"/>
    <lineage>
        <taxon>Bacteria</taxon>
        <taxon>Bacillati</taxon>
        <taxon>Chloroflexota</taxon>
        <taxon>Tepidiformia</taxon>
        <taxon>Tepidiformales</taxon>
        <taxon>Tepidiformaceae</taxon>
        <taxon>Tepidiforma</taxon>
    </lineage>
</organism>
<dbReference type="RefSeq" id="WP_133117611.1">
    <property type="nucleotide sequence ID" value="NZ_PDJQ01000001.1"/>
</dbReference>
<dbReference type="EMBL" id="PDJQ01000001">
    <property type="protein sequence ID" value="PFG75089.1"/>
    <property type="molecule type" value="Genomic_DNA"/>
</dbReference>
<dbReference type="GO" id="GO:0016787">
    <property type="term" value="F:hydrolase activity"/>
    <property type="evidence" value="ECO:0007669"/>
    <property type="project" value="UniProtKB-ARBA"/>
</dbReference>
<name>A0A2A9HJQ1_TEPT2</name>
<dbReference type="SUPFAM" id="SSF53649">
    <property type="entry name" value="Alkaline phosphatase-like"/>
    <property type="match status" value="2"/>
</dbReference>
<dbReference type="AlphaFoldDB" id="A0A2A9HJQ1"/>
<feature type="region of interest" description="Disordered" evidence="1">
    <location>
        <begin position="1"/>
        <end position="25"/>
    </location>
</feature>
<dbReference type="Proteomes" id="UP000223071">
    <property type="component" value="Unassembled WGS sequence"/>
</dbReference>
<protein>
    <submittedName>
        <fullName evidence="2">Type I phosphodiesterase/nucleotide pyrophosphatase</fullName>
    </submittedName>
</protein>